<name>A0A6C0CMD3_9ZZZZ</name>
<protein>
    <submittedName>
        <fullName evidence="2">Uncharacterized protein</fullName>
    </submittedName>
</protein>
<evidence type="ECO:0000313" key="2">
    <source>
        <dbReference type="EMBL" id="QHT05050.1"/>
    </source>
</evidence>
<evidence type="ECO:0000256" key="1">
    <source>
        <dbReference type="SAM" id="Phobius"/>
    </source>
</evidence>
<proteinExistence type="predicted"/>
<sequence length="457" mass="49719">MTFSLWLLGAILTITLAIGLLLYFFVFDKKLTSIQLELPQPITPGSTVRIKYAGSQNTKGIRLAYSVDNSKFTDIVTISTNMKSYDWVLPTKLYTNKCLLRATLGSSSIDAPTTFAVTPLFSVETIASKIASPGTMDIDFQTDFDDVKKIVILTSKDGINFASVPSTSPYSLDKTTLNRINWTLNDRIDASYVQISTSGLVAQGYPAELSYTYPNKIEFQYFGHEQFNFTTMSTYADANASVALGSVSSTTFGYVLYGNDVYVYYTTQNNIGLDKVKVEQQSYTTTPSNSGWVMPTITAASNLTKPNYFKFTLPTSDSTTQIENSLAIRIQDTSDMAVINLPSITVAGITVSKFMHVVPSPQLSYNSGKTALTSYVIAFVSATIAVGSTWSVRAQSSTNPADGVAIVVTPTVTQGRVSFTLNSTQAGNITPAHNTLIFQTVTSGVDLLKSENITIQF</sequence>
<organism evidence="2">
    <name type="scientific">viral metagenome</name>
    <dbReference type="NCBI Taxonomy" id="1070528"/>
    <lineage>
        <taxon>unclassified sequences</taxon>
        <taxon>metagenomes</taxon>
        <taxon>organismal metagenomes</taxon>
    </lineage>
</organism>
<dbReference type="EMBL" id="MN739448">
    <property type="protein sequence ID" value="QHT05050.1"/>
    <property type="molecule type" value="Genomic_DNA"/>
</dbReference>
<reference evidence="2" key="1">
    <citation type="journal article" date="2020" name="Nature">
        <title>Giant virus diversity and host interactions through global metagenomics.</title>
        <authorList>
            <person name="Schulz F."/>
            <person name="Roux S."/>
            <person name="Paez-Espino D."/>
            <person name="Jungbluth S."/>
            <person name="Walsh D.A."/>
            <person name="Denef V.J."/>
            <person name="McMahon K.D."/>
            <person name="Konstantinidis K.T."/>
            <person name="Eloe-Fadrosh E.A."/>
            <person name="Kyrpides N.C."/>
            <person name="Woyke T."/>
        </authorList>
    </citation>
    <scope>NUCLEOTIDE SEQUENCE</scope>
    <source>
        <strain evidence="2">GVMAG-M-3300021354-14</strain>
    </source>
</reference>
<keyword evidence="1" id="KW-0812">Transmembrane</keyword>
<feature type="transmembrane region" description="Helical" evidence="1">
    <location>
        <begin position="6"/>
        <end position="26"/>
    </location>
</feature>
<keyword evidence="1" id="KW-1133">Transmembrane helix</keyword>
<dbReference type="AlphaFoldDB" id="A0A6C0CMD3"/>
<keyword evidence="1" id="KW-0472">Membrane</keyword>
<accession>A0A6C0CMD3</accession>